<organism evidence="1 2">
    <name type="scientific">Ficus carica</name>
    <name type="common">Common fig</name>
    <dbReference type="NCBI Taxonomy" id="3494"/>
    <lineage>
        <taxon>Eukaryota</taxon>
        <taxon>Viridiplantae</taxon>
        <taxon>Streptophyta</taxon>
        <taxon>Embryophyta</taxon>
        <taxon>Tracheophyta</taxon>
        <taxon>Spermatophyta</taxon>
        <taxon>Magnoliopsida</taxon>
        <taxon>eudicotyledons</taxon>
        <taxon>Gunneridae</taxon>
        <taxon>Pentapetalae</taxon>
        <taxon>rosids</taxon>
        <taxon>fabids</taxon>
        <taxon>Rosales</taxon>
        <taxon>Moraceae</taxon>
        <taxon>Ficeae</taxon>
        <taxon>Ficus</taxon>
    </lineage>
</organism>
<keyword evidence="2" id="KW-1185">Reference proteome</keyword>
<evidence type="ECO:0000313" key="2">
    <source>
        <dbReference type="Proteomes" id="UP001187192"/>
    </source>
</evidence>
<dbReference type="AlphaFoldDB" id="A0AA88A7D5"/>
<proteinExistence type="predicted"/>
<protein>
    <submittedName>
        <fullName evidence="1">Uncharacterized protein</fullName>
    </submittedName>
</protein>
<name>A0AA88A7D5_FICCA</name>
<reference evidence="1" key="1">
    <citation type="submission" date="2023-07" db="EMBL/GenBank/DDBJ databases">
        <title>draft genome sequence of fig (Ficus carica).</title>
        <authorList>
            <person name="Takahashi T."/>
            <person name="Nishimura K."/>
        </authorList>
    </citation>
    <scope>NUCLEOTIDE SEQUENCE</scope>
</reference>
<dbReference type="EMBL" id="BTGU01000008">
    <property type="protein sequence ID" value="GMN38596.1"/>
    <property type="molecule type" value="Genomic_DNA"/>
</dbReference>
<evidence type="ECO:0000313" key="1">
    <source>
        <dbReference type="EMBL" id="GMN38596.1"/>
    </source>
</evidence>
<sequence>MGWKIMVVGLEEMDFGGISGWAVEGDKLGEETAEDQQIWPRFGLGDDGEESGRGDGLRAMAMIMPVAELNW</sequence>
<dbReference type="Proteomes" id="UP001187192">
    <property type="component" value="Unassembled WGS sequence"/>
</dbReference>
<gene>
    <name evidence="1" type="ORF">TIFTF001_007835</name>
</gene>
<comment type="caution">
    <text evidence="1">The sequence shown here is derived from an EMBL/GenBank/DDBJ whole genome shotgun (WGS) entry which is preliminary data.</text>
</comment>
<accession>A0AA88A7D5</accession>